<evidence type="ECO:0000256" key="1">
    <source>
        <dbReference type="SAM" id="MobiDB-lite"/>
    </source>
</evidence>
<dbReference type="EMBL" id="MN738981">
    <property type="protein sequence ID" value="QHT33963.1"/>
    <property type="molecule type" value="Genomic_DNA"/>
</dbReference>
<dbReference type="AlphaFoldDB" id="A0A6C0EZS6"/>
<protein>
    <submittedName>
        <fullName evidence="2">Uncharacterized protein</fullName>
    </submittedName>
</protein>
<name>A0A6C0EZS6_9ZZZZ</name>
<reference evidence="2" key="1">
    <citation type="journal article" date="2020" name="Nature">
        <title>Giant virus diversity and host interactions through global metagenomics.</title>
        <authorList>
            <person name="Schulz F."/>
            <person name="Roux S."/>
            <person name="Paez-Espino D."/>
            <person name="Jungbluth S."/>
            <person name="Walsh D.A."/>
            <person name="Denef V.J."/>
            <person name="McMahon K.D."/>
            <person name="Konstantinidis K.T."/>
            <person name="Eloe-Fadrosh E.A."/>
            <person name="Kyrpides N.C."/>
            <person name="Woyke T."/>
        </authorList>
    </citation>
    <scope>NUCLEOTIDE SEQUENCE</scope>
    <source>
        <strain evidence="2">GVMAG-M-3300009161-52</strain>
    </source>
</reference>
<feature type="region of interest" description="Disordered" evidence="1">
    <location>
        <begin position="194"/>
        <end position="240"/>
    </location>
</feature>
<feature type="compositionally biased region" description="Basic residues" evidence="1">
    <location>
        <begin position="213"/>
        <end position="227"/>
    </location>
</feature>
<proteinExistence type="predicted"/>
<feature type="compositionally biased region" description="Low complexity" evidence="1">
    <location>
        <begin position="199"/>
        <end position="212"/>
    </location>
</feature>
<organism evidence="2">
    <name type="scientific">viral metagenome</name>
    <dbReference type="NCBI Taxonomy" id="1070528"/>
    <lineage>
        <taxon>unclassified sequences</taxon>
        <taxon>metagenomes</taxon>
        <taxon>organismal metagenomes</taxon>
    </lineage>
</organism>
<sequence>MVHIKNKHKCTMQGLQKWFEMKFEKLGWMALAKAHGHDLLVRSYLQSIDHLSDCISYKIKTVQDPDRKEDLNIMCDHVDTLCKAADKLLKSDIRECTTHKKHHEVREHDVTFHGLHMWQKKMFERLGWMVLAKNEGNSLKIKAYRESICRLKHSLMNKMNDVEEKDREDDLKILYDDVCILCSVADKVLGKWEGSGKMSSSTAATTSNPTMKKSQKKIKKMSKRTKKTRSDSGSVFGGLF</sequence>
<evidence type="ECO:0000313" key="2">
    <source>
        <dbReference type="EMBL" id="QHT33963.1"/>
    </source>
</evidence>
<accession>A0A6C0EZS6</accession>